<dbReference type="EnsemblPlants" id="ORUFI07G02690.1">
    <property type="protein sequence ID" value="ORUFI07G02690.1"/>
    <property type="gene ID" value="ORUFI07G02690"/>
</dbReference>
<dbReference type="Gramene" id="ORUFI07G02690.1">
    <property type="protein sequence ID" value="ORUFI07G02690.1"/>
    <property type="gene ID" value="ORUFI07G02690"/>
</dbReference>
<evidence type="ECO:0000313" key="1">
    <source>
        <dbReference type="EnsemblPlants" id="ORUFI07G02690.1"/>
    </source>
</evidence>
<accession>A0A0E0Q3Z8</accession>
<dbReference type="AlphaFoldDB" id="A0A0E0Q3Z8"/>
<evidence type="ECO:0000313" key="2">
    <source>
        <dbReference type="Proteomes" id="UP000008022"/>
    </source>
</evidence>
<reference evidence="2" key="1">
    <citation type="submission" date="2013-06" db="EMBL/GenBank/DDBJ databases">
        <authorList>
            <person name="Zhao Q."/>
        </authorList>
    </citation>
    <scope>NUCLEOTIDE SEQUENCE</scope>
    <source>
        <strain evidence="2">cv. W1943</strain>
    </source>
</reference>
<dbReference type="HOGENOM" id="CLU_2780332_0_0_1"/>
<protein>
    <submittedName>
        <fullName evidence="1">Uncharacterized protein</fullName>
    </submittedName>
</protein>
<organism evidence="1 2">
    <name type="scientific">Oryza rufipogon</name>
    <name type="common">Brownbeard rice</name>
    <name type="synonym">Asian wild rice</name>
    <dbReference type="NCBI Taxonomy" id="4529"/>
    <lineage>
        <taxon>Eukaryota</taxon>
        <taxon>Viridiplantae</taxon>
        <taxon>Streptophyta</taxon>
        <taxon>Embryophyta</taxon>
        <taxon>Tracheophyta</taxon>
        <taxon>Spermatophyta</taxon>
        <taxon>Magnoliopsida</taxon>
        <taxon>Liliopsida</taxon>
        <taxon>Poales</taxon>
        <taxon>Poaceae</taxon>
        <taxon>BOP clade</taxon>
        <taxon>Oryzoideae</taxon>
        <taxon>Oryzeae</taxon>
        <taxon>Oryzinae</taxon>
        <taxon>Oryza</taxon>
    </lineage>
</organism>
<name>A0A0E0Q3Z8_ORYRU</name>
<dbReference type="Proteomes" id="UP000008022">
    <property type="component" value="Unassembled WGS sequence"/>
</dbReference>
<keyword evidence="2" id="KW-1185">Reference proteome</keyword>
<sequence length="69" mass="7462">MRETLSIKNEFTPEEEAGHDRIKKEVFADWASGSATLKQRAVVAIPSRQVRARVSGRSVSSSAAAVPPP</sequence>
<proteinExistence type="predicted"/>
<reference evidence="1" key="2">
    <citation type="submission" date="2015-06" db="UniProtKB">
        <authorList>
            <consortium name="EnsemblPlants"/>
        </authorList>
    </citation>
    <scope>IDENTIFICATION</scope>
</reference>